<feature type="disulfide bond" evidence="3">
    <location>
        <begin position="35"/>
        <end position="73"/>
    </location>
</feature>
<dbReference type="Proteomes" id="UP000492821">
    <property type="component" value="Unassembled WGS sequence"/>
</dbReference>
<name>A0A7E4W0L6_PANRE</name>
<dbReference type="GO" id="GO:0007623">
    <property type="term" value="P:circadian rhythm"/>
    <property type="evidence" value="ECO:0007669"/>
    <property type="project" value="TreeGrafter"/>
</dbReference>
<keyword evidence="2 3" id="KW-1015">Disulfide bond</keyword>
<reference evidence="5" key="2">
    <citation type="submission" date="2020-10" db="UniProtKB">
        <authorList>
            <consortium name="WormBaseParasite"/>
        </authorList>
    </citation>
    <scope>IDENTIFICATION</scope>
</reference>
<dbReference type="PANTHER" id="PTHR35981">
    <property type="entry name" value="ION TRANSPORT PEPTIDE, ISOFORM C"/>
    <property type="match status" value="1"/>
</dbReference>
<dbReference type="PROSITE" id="PS01250">
    <property type="entry name" value="CHH_MIH_GIH"/>
    <property type="match status" value="1"/>
</dbReference>
<feature type="disulfide bond" evidence="3">
    <location>
        <begin position="54"/>
        <end position="82"/>
    </location>
</feature>
<organism evidence="4 5">
    <name type="scientific">Panagrellus redivivus</name>
    <name type="common">Microworm</name>
    <dbReference type="NCBI Taxonomy" id="6233"/>
    <lineage>
        <taxon>Eukaryota</taxon>
        <taxon>Metazoa</taxon>
        <taxon>Ecdysozoa</taxon>
        <taxon>Nematoda</taxon>
        <taxon>Chromadorea</taxon>
        <taxon>Rhabditida</taxon>
        <taxon>Tylenchina</taxon>
        <taxon>Panagrolaimomorpha</taxon>
        <taxon>Panagrolaimoidea</taxon>
        <taxon>Panagrolaimidae</taxon>
        <taxon>Panagrellus</taxon>
    </lineage>
</organism>
<dbReference type="GO" id="GO:0005184">
    <property type="term" value="F:neuropeptide hormone activity"/>
    <property type="evidence" value="ECO:0007669"/>
    <property type="project" value="InterPro"/>
</dbReference>
<protein>
    <submittedName>
        <fullName evidence="5">Uncharacterized protein</fullName>
    </submittedName>
</protein>
<keyword evidence="4" id="KW-1185">Reference proteome</keyword>
<dbReference type="InterPro" id="IPR018251">
    <property type="entry name" value="Crust_neurhormone_CS"/>
</dbReference>
<sequence length="111" mass="12592">MSKPAAADAEVSAPGETLYASEVKTASPNTGAKQCNIYENDTLHAVMDRICELCHNMFSHENPNMRAQCRADCFRTEQFRRCLLLFRPGKAQRHVRHISFRHMPIPLSFGN</sequence>
<comment type="similarity">
    <text evidence="1">Belongs to the arthropod CHH/MIH/GIH/VIH hormone family.</text>
</comment>
<dbReference type="PANTHER" id="PTHR35981:SF2">
    <property type="entry name" value="ION TRANSPORT PEPTIDE, ISOFORM C"/>
    <property type="match status" value="1"/>
</dbReference>
<dbReference type="InterPro" id="IPR031098">
    <property type="entry name" value="Crust_neurohorm"/>
</dbReference>
<evidence type="ECO:0000313" key="5">
    <source>
        <dbReference type="WBParaSite" id="Pan_g5461.t1"/>
    </source>
</evidence>
<proteinExistence type="inferred from homology"/>
<evidence type="ECO:0000256" key="1">
    <source>
        <dbReference type="ARBA" id="ARBA00005447"/>
    </source>
</evidence>
<dbReference type="SUPFAM" id="SSF81778">
    <property type="entry name" value="Crustacean CHH/MIH/GIH neurohormone"/>
    <property type="match status" value="1"/>
</dbReference>
<evidence type="ECO:0000313" key="4">
    <source>
        <dbReference type="Proteomes" id="UP000492821"/>
    </source>
</evidence>
<feature type="disulfide bond" evidence="3">
    <location>
        <begin position="51"/>
        <end position="69"/>
    </location>
</feature>
<reference evidence="4" key="1">
    <citation type="journal article" date="2013" name="Genetics">
        <title>The draft genome and transcriptome of Panagrellus redivivus are shaped by the harsh demands of a free-living lifestyle.</title>
        <authorList>
            <person name="Srinivasan J."/>
            <person name="Dillman A.R."/>
            <person name="Macchietto M.G."/>
            <person name="Heikkinen L."/>
            <person name="Lakso M."/>
            <person name="Fracchia K.M."/>
            <person name="Antoshechkin I."/>
            <person name="Mortazavi A."/>
            <person name="Wong G."/>
            <person name="Sternberg P.W."/>
        </authorList>
    </citation>
    <scope>NUCLEOTIDE SEQUENCE [LARGE SCALE GENOMIC DNA]</scope>
    <source>
        <strain evidence="4">MT8872</strain>
    </source>
</reference>
<dbReference type="Gene3D" id="1.10.2010.10">
    <property type="entry name" value="Crustacean CHH/MIH/GIH neurohormone"/>
    <property type="match status" value="1"/>
</dbReference>
<dbReference type="Pfam" id="PF01147">
    <property type="entry name" value="Crust_neurohorm"/>
    <property type="match status" value="1"/>
</dbReference>
<dbReference type="WBParaSite" id="Pan_g5461.t1">
    <property type="protein sequence ID" value="Pan_g5461.t1"/>
    <property type="gene ID" value="Pan_g5461"/>
</dbReference>
<dbReference type="GO" id="GO:0005576">
    <property type="term" value="C:extracellular region"/>
    <property type="evidence" value="ECO:0007669"/>
    <property type="project" value="InterPro"/>
</dbReference>
<evidence type="ECO:0000256" key="2">
    <source>
        <dbReference type="ARBA" id="ARBA00023157"/>
    </source>
</evidence>
<dbReference type="AlphaFoldDB" id="A0A7E4W0L6"/>
<dbReference type="InterPro" id="IPR035957">
    <property type="entry name" value="Crust_neurohorm_sf"/>
</dbReference>
<evidence type="ECO:0000256" key="3">
    <source>
        <dbReference type="PIRSR" id="PIRSR631098-51"/>
    </source>
</evidence>
<accession>A0A7E4W0L6</accession>